<organism evidence="7 8">
    <name type="scientific">Acropora cervicornis</name>
    <name type="common">Staghorn coral</name>
    <dbReference type="NCBI Taxonomy" id="6130"/>
    <lineage>
        <taxon>Eukaryota</taxon>
        <taxon>Metazoa</taxon>
        <taxon>Cnidaria</taxon>
        <taxon>Anthozoa</taxon>
        <taxon>Hexacorallia</taxon>
        <taxon>Scleractinia</taxon>
        <taxon>Astrocoeniina</taxon>
        <taxon>Acroporidae</taxon>
        <taxon>Acropora</taxon>
    </lineage>
</organism>
<reference evidence="7" key="2">
    <citation type="journal article" date="2023" name="Science">
        <title>Genomic signatures of disease resistance in endangered staghorn corals.</title>
        <authorList>
            <person name="Vollmer S.V."/>
            <person name="Selwyn J.D."/>
            <person name="Despard B.A."/>
            <person name="Roesel C.L."/>
        </authorList>
    </citation>
    <scope>NUCLEOTIDE SEQUENCE</scope>
    <source>
        <strain evidence="7">K2</strain>
    </source>
</reference>
<dbReference type="Pfam" id="PF01094">
    <property type="entry name" value="ANF_receptor"/>
    <property type="match status" value="1"/>
</dbReference>
<evidence type="ECO:0000259" key="6">
    <source>
        <dbReference type="Pfam" id="PF01094"/>
    </source>
</evidence>
<keyword evidence="3" id="KW-1133">Transmembrane helix</keyword>
<evidence type="ECO:0000256" key="3">
    <source>
        <dbReference type="ARBA" id="ARBA00022989"/>
    </source>
</evidence>
<dbReference type="InterPro" id="IPR001828">
    <property type="entry name" value="ANF_lig-bd_rcpt"/>
</dbReference>
<dbReference type="GO" id="GO:0007165">
    <property type="term" value="P:signal transduction"/>
    <property type="evidence" value="ECO:0007669"/>
    <property type="project" value="TreeGrafter"/>
</dbReference>
<evidence type="ECO:0000256" key="2">
    <source>
        <dbReference type="ARBA" id="ARBA00022692"/>
    </source>
</evidence>
<feature type="chain" id="PRO_5042016971" description="Receptor ligand binding region domain-containing protein" evidence="5">
    <location>
        <begin position="21"/>
        <end position="152"/>
    </location>
</feature>
<dbReference type="SUPFAM" id="SSF53822">
    <property type="entry name" value="Periplasmic binding protein-like I"/>
    <property type="match status" value="1"/>
</dbReference>
<dbReference type="GO" id="GO:0016020">
    <property type="term" value="C:membrane"/>
    <property type="evidence" value="ECO:0007669"/>
    <property type="project" value="UniProtKB-SubCell"/>
</dbReference>
<dbReference type="GO" id="GO:0038023">
    <property type="term" value="F:signaling receptor activity"/>
    <property type="evidence" value="ECO:0007669"/>
    <property type="project" value="TreeGrafter"/>
</dbReference>
<proteinExistence type="predicted"/>
<accession>A0AAD9R2U7</accession>
<comment type="subcellular location">
    <subcellularLocation>
        <location evidence="1">Membrane</location>
    </subcellularLocation>
</comment>
<dbReference type="InterPro" id="IPR052612">
    <property type="entry name" value="ANP_Clearance_Receptor"/>
</dbReference>
<evidence type="ECO:0000256" key="5">
    <source>
        <dbReference type="SAM" id="SignalP"/>
    </source>
</evidence>
<dbReference type="Gene3D" id="3.40.50.2300">
    <property type="match status" value="1"/>
</dbReference>
<evidence type="ECO:0000313" key="7">
    <source>
        <dbReference type="EMBL" id="KAK2572036.1"/>
    </source>
</evidence>
<dbReference type="GO" id="GO:0017046">
    <property type="term" value="F:peptide hormone binding"/>
    <property type="evidence" value="ECO:0007669"/>
    <property type="project" value="TreeGrafter"/>
</dbReference>
<keyword evidence="8" id="KW-1185">Reference proteome</keyword>
<evidence type="ECO:0000256" key="4">
    <source>
        <dbReference type="ARBA" id="ARBA00023136"/>
    </source>
</evidence>
<evidence type="ECO:0000256" key="1">
    <source>
        <dbReference type="ARBA" id="ARBA00004370"/>
    </source>
</evidence>
<gene>
    <name evidence="7" type="ORF">P5673_003468</name>
</gene>
<dbReference type="InterPro" id="IPR028082">
    <property type="entry name" value="Peripla_BP_I"/>
</dbReference>
<dbReference type="Proteomes" id="UP001249851">
    <property type="component" value="Unassembled WGS sequence"/>
</dbReference>
<dbReference type="AlphaFoldDB" id="A0AAD9R2U7"/>
<keyword evidence="5" id="KW-0732">Signal</keyword>
<keyword evidence="4" id="KW-0472">Membrane</keyword>
<dbReference type="EMBL" id="JARQWQ010000005">
    <property type="protein sequence ID" value="KAK2572036.1"/>
    <property type="molecule type" value="Genomic_DNA"/>
</dbReference>
<dbReference type="PANTHER" id="PTHR44755:SF8">
    <property type="entry name" value="RECEPTOR LIGAND BINDING REGION DOMAIN-CONTAINING PROTEIN"/>
    <property type="match status" value="1"/>
</dbReference>
<keyword evidence="2" id="KW-0812">Transmembrane</keyword>
<dbReference type="PANTHER" id="PTHR44755">
    <property type="entry name" value="NATRIURETIC PEPTIDE RECEPTOR 3-RELATED"/>
    <property type="match status" value="1"/>
</dbReference>
<protein>
    <recommendedName>
        <fullName evidence="6">Receptor ligand binding region domain-containing protein</fullName>
    </recommendedName>
</protein>
<comment type="caution">
    <text evidence="7">The sequence shown here is derived from an EMBL/GenBank/DDBJ whole genome shotgun (WGS) entry which is preliminary data.</text>
</comment>
<name>A0AAD9R2U7_ACRCE</name>
<feature type="signal peptide" evidence="5">
    <location>
        <begin position="1"/>
        <end position="20"/>
    </location>
</feature>
<sequence length="152" mass="16770">MASTKAIIVFLVLINAVTLAEKKREYKLGLLIPFKTVIPRFSNDYNRGESFAAAMTIAVERLNAHPTLLPEHNLTFVWKDTICNELVAVREQLNQINSGVQAFIGPGCNCQTAARNAAAFNMTMLSYVSMQTFCGSCVGLIVDYKLVSCVLF</sequence>
<reference evidence="7" key="1">
    <citation type="journal article" date="2023" name="G3 (Bethesda)">
        <title>Whole genome assembly and annotation of the endangered Caribbean coral Acropora cervicornis.</title>
        <authorList>
            <person name="Selwyn J.D."/>
            <person name="Vollmer S.V."/>
        </authorList>
    </citation>
    <scope>NUCLEOTIDE SEQUENCE</scope>
    <source>
        <strain evidence="7">K2</strain>
    </source>
</reference>
<evidence type="ECO:0000313" key="8">
    <source>
        <dbReference type="Proteomes" id="UP001249851"/>
    </source>
</evidence>
<feature type="domain" description="Receptor ligand binding region" evidence="6">
    <location>
        <begin position="53"/>
        <end position="130"/>
    </location>
</feature>